<keyword evidence="2" id="KW-0255">Endonuclease</keyword>
<evidence type="ECO:0000313" key="3">
    <source>
        <dbReference type="Proteomes" id="UP001184150"/>
    </source>
</evidence>
<evidence type="ECO:0000259" key="1">
    <source>
        <dbReference type="Pfam" id="PF03372"/>
    </source>
</evidence>
<dbReference type="InterPro" id="IPR051916">
    <property type="entry name" value="GPI-anchor_lipid_remodeler"/>
</dbReference>
<dbReference type="Proteomes" id="UP001184150">
    <property type="component" value="Unassembled WGS sequence"/>
</dbReference>
<sequence>MQAADSLVFASYNIHKGVGADRRCDPERILMVLHEVGADVIALQEADNRFGTREAVIPPTLLAHGSPWRAVAPGVIDRARRAGSLGWHGNVILVRRDLVVTGCHAVPLPTLEPRGAVAVDLEWAGQGVRVIGMHLDLSGLRRRQQVRVACAAAGRGPRVLMGDFNEWAPRGGALQAFPGDLSVLAPGRSFPARRPLGQLDRIVASHDWVVEGMGVHHSPLAQQASDHLPVWARLRLSGKAPA</sequence>
<keyword evidence="2" id="KW-0378">Hydrolase</keyword>
<protein>
    <submittedName>
        <fullName evidence="2">Endonuclease/exonuclease/phosphatase family metal-dependent hydrolase</fullName>
    </submittedName>
</protein>
<dbReference type="PANTHER" id="PTHR14859">
    <property type="entry name" value="CALCOFLUOR WHITE HYPERSENSITIVE PROTEIN PRECURSOR"/>
    <property type="match status" value="1"/>
</dbReference>
<dbReference type="GO" id="GO:0016787">
    <property type="term" value="F:hydrolase activity"/>
    <property type="evidence" value="ECO:0007669"/>
    <property type="project" value="UniProtKB-KW"/>
</dbReference>
<dbReference type="SUPFAM" id="SSF56219">
    <property type="entry name" value="DNase I-like"/>
    <property type="match status" value="1"/>
</dbReference>
<dbReference type="RefSeq" id="WP_054131773.1">
    <property type="nucleotide sequence ID" value="NZ_JAVDRD010000003.1"/>
</dbReference>
<dbReference type="InterPro" id="IPR036691">
    <property type="entry name" value="Endo/exonu/phosph_ase_sf"/>
</dbReference>
<organism evidence="2 3">
    <name type="scientific">Novosphingobium capsulatum</name>
    <dbReference type="NCBI Taxonomy" id="13688"/>
    <lineage>
        <taxon>Bacteria</taxon>
        <taxon>Pseudomonadati</taxon>
        <taxon>Pseudomonadota</taxon>
        <taxon>Alphaproteobacteria</taxon>
        <taxon>Sphingomonadales</taxon>
        <taxon>Sphingomonadaceae</taxon>
        <taxon>Novosphingobium</taxon>
    </lineage>
</organism>
<evidence type="ECO:0000313" key="2">
    <source>
        <dbReference type="EMBL" id="MDR6510623.1"/>
    </source>
</evidence>
<dbReference type="Gene3D" id="3.60.10.10">
    <property type="entry name" value="Endonuclease/exonuclease/phosphatase"/>
    <property type="match status" value="1"/>
</dbReference>
<dbReference type="EMBL" id="JAVDRD010000003">
    <property type="protein sequence ID" value="MDR6510623.1"/>
    <property type="molecule type" value="Genomic_DNA"/>
</dbReference>
<gene>
    <name evidence="2" type="ORF">J2792_001489</name>
</gene>
<keyword evidence="3" id="KW-1185">Reference proteome</keyword>
<proteinExistence type="predicted"/>
<dbReference type="GO" id="GO:0004519">
    <property type="term" value="F:endonuclease activity"/>
    <property type="evidence" value="ECO:0007669"/>
    <property type="project" value="UniProtKB-KW"/>
</dbReference>
<dbReference type="PANTHER" id="PTHR14859:SF15">
    <property type="entry name" value="ENDONUCLEASE_EXONUCLEASE_PHOSPHATASE DOMAIN-CONTAINING PROTEIN"/>
    <property type="match status" value="1"/>
</dbReference>
<comment type="caution">
    <text evidence="2">The sequence shown here is derived from an EMBL/GenBank/DDBJ whole genome shotgun (WGS) entry which is preliminary data.</text>
</comment>
<reference evidence="2 3" key="1">
    <citation type="submission" date="2023-07" db="EMBL/GenBank/DDBJ databases">
        <title>Sorghum-associated microbial communities from plants grown in Nebraska, USA.</title>
        <authorList>
            <person name="Schachtman D."/>
        </authorList>
    </citation>
    <scope>NUCLEOTIDE SEQUENCE [LARGE SCALE GENOMIC DNA]</scope>
    <source>
        <strain evidence="2 3">DS1027</strain>
    </source>
</reference>
<dbReference type="Pfam" id="PF03372">
    <property type="entry name" value="Exo_endo_phos"/>
    <property type="match status" value="1"/>
</dbReference>
<name>A0ABU1MJW2_9SPHN</name>
<accession>A0ABU1MJW2</accession>
<dbReference type="InterPro" id="IPR005135">
    <property type="entry name" value="Endo/exonuclease/phosphatase"/>
</dbReference>
<keyword evidence="2" id="KW-0540">Nuclease</keyword>
<feature type="domain" description="Endonuclease/exonuclease/phosphatase" evidence="1">
    <location>
        <begin position="10"/>
        <end position="227"/>
    </location>
</feature>